<dbReference type="SUPFAM" id="SSF46689">
    <property type="entry name" value="Homeodomain-like"/>
    <property type="match status" value="1"/>
</dbReference>
<evidence type="ECO:0000313" key="4">
    <source>
        <dbReference type="EMBL" id="BAY68437.1"/>
    </source>
</evidence>
<dbReference type="PANTHER" id="PTHR30055:SF226">
    <property type="entry name" value="HTH-TYPE TRANSCRIPTIONAL REGULATOR PKSA"/>
    <property type="match status" value="1"/>
</dbReference>
<dbReference type="EMBL" id="AP018216">
    <property type="protein sequence ID" value="BAY68437.1"/>
    <property type="molecule type" value="Genomic_DNA"/>
</dbReference>
<proteinExistence type="predicted"/>
<dbReference type="InterPro" id="IPR041669">
    <property type="entry name" value="TetR_C_15"/>
</dbReference>
<gene>
    <name evidence="4" type="ORF">NIES23_12230</name>
</gene>
<evidence type="ECO:0000313" key="5">
    <source>
        <dbReference type="Proteomes" id="UP000217507"/>
    </source>
</evidence>
<dbReference type="Gene3D" id="1.10.357.10">
    <property type="entry name" value="Tetracycline Repressor, domain 2"/>
    <property type="match status" value="1"/>
</dbReference>
<dbReference type="GO" id="GO:0000976">
    <property type="term" value="F:transcription cis-regulatory region binding"/>
    <property type="evidence" value="ECO:0007669"/>
    <property type="project" value="TreeGrafter"/>
</dbReference>
<dbReference type="InterPro" id="IPR009057">
    <property type="entry name" value="Homeodomain-like_sf"/>
</dbReference>
<evidence type="ECO:0000256" key="1">
    <source>
        <dbReference type="ARBA" id="ARBA00023125"/>
    </source>
</evidence>
<feature type="domain" description="HTH tetR-type" evidence="3">
    <location>
        <begin position="40"/>
        <end position="100"/>
    </location>
</feature>
<evidence type="ECO:0000256" key="2">
    <source>
        <dbReference type="PROSITE-ProRule" id="PRU00335"/>
    </source>
</evidence>
<dbReference type="Proteomes" id="UP000217507">
    <property type="component" value="Chromosome"/>
</dbReference>
<evidence type="ECO:0000259" key="3">
    <source>
        <dbReference type="PROSITE" id="PS50977"/>
    </source>
</evidence>
<keyword evidence="1 2" id="KW-0238">DNA-binding</keyword>
<feature type="DNA-binding region" description="H-T-H motif" evidence="2">
    <location>
        <begin position="63"/>
        <end position="82"/>
    </location>
</feature>
<accession>A0A1Z4KHK9</accession>
<dbReference type="PROSITE" id="PS50977">
    <property type="entry name" value="HTH_TETR_2"/>
    <property type="match status" value="1"/>
</dbReference>
<reference evidence="4 5" key="1">
    <citation type="submission" date="2017-06" db="EMBL/GenBank/DDBJ databases">
        <title>Genome sequencing of cyanobaciteial culture collection at National Institute for Environmental Studies (NIES).</title>
        <authorList>
            <person name="Hirose Y."/>
            <person name="Shimura Y."/>
            <person name="Fujisawa T."/>
            <person name="Nakamura Y."/>
            <person name="Kawachi M."/>
        </authorList>
    </citation>
    <scope>NUCLEOTIDE SEQUENCE [LARGE SCALE GENOMIC DNA]</scope>
    <source>
        <strain evidence="4 5">NIES-23</strain>
    </source>
</reference>
<dbReference type="InterPro" id="IPR050109">
    <property type="entry name" value="HTH-type_TetR-like_transc_reg"/>
</dbReference>
<protein>
    <submittedName>
        <fullName evidence="4">Transcriptional regulator</fullName>
    </submittedName>
</protein>
<name>A0A1Z4KHK9_ANAVA</name>
<dbReference type="GO" id="GO:0003700">
    <property type="term" value="F:DNA-binding transcription factor activity"/>
    <property type="evidence" value="ECO:0007669"/>
    <property type="project" value="TreeGrafter"/>
</dbReference>
<dbReference type="AlphaFoldDB" id="A0A1Z4KHK9"/>
<sequence length="235" mass="27080">MFKIYEQCSCFVKSEIRLMTANNSPSNSKMRRQPQQARSQERVNYILSAAEELFIEMGYEQTTTRAIASRAKVPVGSLYQFFPDKESILKALAVRYFQQEYQLFAQLHTKEAETLPVAVYVDRVIDAFDHFMNSHPGYRAVYEQLLNLMTYSAIEAMDNYEYRIVDELAAFFAKLNPKLEAEKCQAIALVVVKVVSDLLWLATSQTPAKRQLLLAETKILMLGYLNNYLGNQIRD</sequence>
<organism evidence="4 5">
    <name type="scientific">Trichormus variabilis NIES-23</name>
    <dbReference type="NCBI Taxonomy" id="1973479"/>
    <lineage>
        <taxon>Bacteria</taxon>
        <taxon>Bacillati</taxon>
        <taxon>Cyanobacteriota</taxon>
        <taxon>Cyanophyceae</taxon>
        <taxon>Nostocales</taxon>
        <taxon>Nostocaceae</taxon>
        <taxon>Trichormus</taxon>
    </lineage>
</organism>
<dbReference type="InterPro" id="IPR001647">
    <property type="entry name" value="HTH_TetR"/>
</dbReference>
<dbReference type="Pfam" id="PF00440">
    <property type="entry name" value="TetR_N"/>
    <property type="match status" value="1"/>
</dbReference>
<dbReference type="Pfam" id="PF17918">
    <property type="entry name" value="TetR_C_15"/>
    <property type="match status" value="1"/>
</dbReference>
<dbReference type="PANTHER" id="PTHR30055">
    <property type="entry name" value="HTH-TYPE TRANSCRIPTIONAL REGULATOR RUTR"/>
    <property type="match status" value="1"/>
</dbReference>
<dbReference type="PRINTS" id="PR00455">
    <property type="entry name" value="HTHTETR"/>
</dbReference>